<reference evidence="2 3" key="1">
    <citation type="journal article" date="2020" name="Microorganisms">
        <title>Osmotic Adaptation and Compatible Solute Biosynthesis of Phototrophic Bacteria as Revealed from Genome Analyses.</title>
        <authorList>
            <person name="Imhoff J.F."/>
            <person name="Rahn T."/>
            <person name="Kunzel S."/>
            <person name="Keller A."/>
            <person name="Neulinger S.C."/>
        </authorList>
    </citation>
    <scope>NUCLEOTIDE SEQUENCE [LARGE SCALE GENOMIC DNA]</scope>
    <source>
        <strain evidence="2 3">DSM 15116</strain>
    </source>
</reference>
<comment type="caution">
    <text evidence="2">The sequence shown here is derived from an EMBL/GenBank/DDBJ whole genome shotgun (WGS) entry which is preliminary data.</text>
</comment>
<dbReference type="InterPro" id="IPR019291">
    <property type="entry name" value="Host_attachment_protein"/>
</dbReference>
<evidence type="ECO:0000256" key="1">
    <source>
        <dbReference type="SAM" id="MobiDB-lite"/>
    </source>
</evidence>
<protein>
    <recommendedName>
        <fullName evidence="4">Host attachment protein</fullName>
    </recommendedName>
</protein>
<proteinExistence type="predicted"/>
<evidence type="ECO:0008006" key="4">
    <source>
        <dbReference type="Google" id="ProtNLM"/>
    </source>
</evidence>
<accession>A0ABS1E4A0</accession>
<sequence>MARVWVVAADAARARVFESANRTGHALREVETWVNPEVRQHAQALGADRPGRVNDSSGPGRHAMEPPTDLKEVEAERFARELAKWLDQARNEQRFEHLVIAAPPHFLGQIRHSLSAQLRAMVSSEVGKDLCHLERPEQVREHLPDFLC</sequence>
<keyword evidence="3" id="KW-1185">Reference proteome</keyword>
<evidence type="ECO:0000313" key="2">
    <source>
        <dbReference type="EMBL" id="MBK1726570.1"/>
    </source>
</evidence>
<evidence type="ECO:0000313" key="3">
    <source>
        <dbReference type="Proteomes" id="UP000738126"/>
    </source>
</evidence>
<feature type="region of interest" description="Disordered" evidence="1">
    <location>
        <begin position="42"/>
        <end position="70"/>
    </location>
</feature>
<name>A0ABS1E4A0_9GAMM</name>
<dbReference type="Pfam" id="PF10116">
    <property type="entry name" value="Host_attach"/>
    <property type="match status" value="1"/>
</dbReference>
<dbReference type="RefSeq" id="WP_200257859.1">
    <property type="nucleotide sequence ID" value="NZ_NRSH01000051.1"/>
</dbReference>
<gene>
    <name evidence="2" type="ORF">CKO13_05935</name>
</gene>
<dbReference type="EMBL" id="NRSH01000051">
    <property type="protein sequence ID" value="MBK1726570.1"/>
    <property type="molecule type" value="Genomic_DNA"/>
</dbReference>
<dbReference type="Proteomes" id="UP000738126">
    <property type="component" value="Unassembled WGS sequence"/>
</dbReference>
<organism evidence="2 3">
    <name type="scientific">Halorhodospira neutriphila</name>
    <dbReference type="NCBI Taxonomy" id="168379"/>
    <lineage>
        <taxon>Bacteria</taxon>
        <taxon>Pseudomonadati</taxon>
        <taxon>Pseudomonadota</taxon>
        <taxon>Gammaproteobacteria</taxon>
        <taxon>Chromatiales</taxon>
        <taxon>Ectothiorhodospiraceae</taxon>
        <taxon>Halorhodospira</taxon>
    </lineage>
</organism>